<keyword evidence="1 10" id="KW-0808">Transferase</keyword>
<evidence type="ECO:0000256" key="8">
    <source>
        <dbReference type="ARBA" id="ARBA00048428"/>
    </source>
</evidence>
<dbReference type="PANTHER" id="PTHR43675">
    <property type="entry name" value="ARSENITE METHYLTRANSFERASE"/>
    <property type="match status" value="1"/>
</dbReference>
<protein>
    <recommendedName>
        <fullName evidence="5">Arsenite methyltransferase</fullName>
        <ecNumber evidence="4">2.1.1.137</ecNumber>
    </recommendedName>
</protein>
<evidence type="ECO:0000313" key="11">
    <source>
        <dbReference type="Proteomes" id="UP000032439"/>
    </source>
</evidence>
<reference evidence="10 11" key="1">
    <citation type="submission" date="2014-11" db="EMBL/GenBank/DDBJ databases">
        <title>Genomics and ecophysiology of heterotrophic nitrogen fixing bacteria isolated from estuarine surface water.</title>
        <authorList>
            <person name="Bentzon-Tilia M."/>
            <person name="Severin I."/>
            <person name="Hansen L.H."/>
            <person name="Riemann L."/>
        </authorList>
    </citation>
    <scope>NUCLEOTIDE SEQUENCE [LARGE SCALE GENOMIC DNA]</scope>
    <source>
        <strain evidence="10 11">BAL361</strain>
    </source>
</reference>
<evidence type="ECO:0000256" key="1">
    <source>
        <dbReference type="ARBA" id="ARBA00022679"/>
    </source>
</evidence>
<dbReference type="Proteomes" id="UP000032439">
    <property type="component" value="Unassembled WGS sequence"/>
</dbReference>
<name>A0A0D7E6G8_STUST</name>
<comment type="catalytic activity">
    <reaction evidence="8">
        <text>arsenic triglutathione + 3 [thioredoxin]-dithiol + 3 S-adenosyl-L-methionine = trimethylarsine + 3 [thioredoxin]-disulfide + 3 glutathione + 3 S-adenosyl-L-homocysteine + 3 H(+)</text>
        <dbReference type="Rhea" id="RHEA:69432"/>
        <dbReference type="Rhea" id="RHEA-COMP:10698"/>
        <dbReference type="Rhea" id="RHEA-COMP:10700"/>
        <dbReference type="ChEBI" id="CHEBI:15378"/>
        <dbReference type="ChEBI" id="CHEBI:27130"/>
        <dbReference type="ChEBI" id="CHEBI:29950"/>
        <dbReference type="ChEBI" id="CHEBI:50058"/>
        <dbReference type="ChEBI" id="CHEBI:57856"/>
        <dbReference type="ChEBI" id="CHEBI:57925"/>
        <dbReference type="ChEBI" id="CHEBI:59789"/>
        <dbReference type="ChEBI" id="CHEBI:183640"/>
        <dbReference type="EC" id="2.1.1.137"/>
    </reaction>
</comment>
<gene>
    <name evidence="10" type="ORF">LO50_09380</name>
</gene>
<keyword evidence="10" id="KW-0489">Methyltransferase</keyword>
<evidence type="ECO:0000256" key="3">
    <source>
        <dbReference type="ARBA" id="ARBA00034487"/>
    </source>
</evidence>
<dbReference type="InterPro" id="IPR026669">
    <property type="entry name" value="Arsenite_MeTrfase-like"/>
</dbReference>
<accession>A0A0D7E6G8</accession>
<evidence type="ECO:0000313" key="10">
    <source>
        <dbReference type="EMBL" id="KIZ36454.1"/>
    </source>
</evidence>
<dbReference type="PATRIC" id="fig|316.110.peg.4434"/>
<dbReference type="Pfam" id="PF13847">
    <property type="entry name" value="Methyltransf_31"/>
    <property type="match status" value="1"/>
</dbReference>
<dbReference type="RefSeq" id="WP_044314812.1">
    <property type="nucleotide sequence ID" value="NZ_JXXD01000077.1"/>
</dbReference>
<proteinExistence type="inferred from homology"/>
<dbReference type="SUPFAM" id="SSF53335">
    <property type="entry name" value="S-adenosyl-L-methionine-dependent methyltransferases"/>
    <property type="match status" value="1"/>
</dbReference>
<evidence type="ECO:0000256" key="5">
    <source>
        <dbReference type="ARBA" id="ARBA00034545"/>
    </source>
</evidence>
<dbReference type="PANTHER" id="PTHR43675:SF8">
    <property type="entry name" value="ARSENITE METHYLTRANSFERASE"/>
    <property type="match status" value="1"/>
</dbReference>
<dbReference type="AlphaFoldDB" id="A0A0D7E6G8"/>
<evidence type="ECO:0000259" key="9">
    <source>
        <dbReference type="Pfam" id="PF13847"/>
    </source>
</evidence>
<evidence type="ECO:0000256" key="6">
    <source>
        <dbReference type="ARBA" id="ARBA00047941"/>
    </source>
</evidence>
<keyword evidence="2" id="KW-0949">S-adenosyl-L-methionine</keyword>
<evidence type="ECO:0000256" key="4">
    <source>
        <dbReference type="ARBA" id="ARBA00034521"/>
    </source>
</evidence>
<dbReference type="InterPro" id="IPR025714">
    <property type="entry name" value="Methyltranfer_dom"/>
</dbReference>
<comment type="catalytic activity">
    <reaction evidence="6">
        <text>arsenic triglutathione + [thioredoxin]-dithiol + S-adenosyl-L-methionine + 2 H2O = methylarsonous acid + [thioredoxin]-disulfide + 3 glutathione + S-adenosyl-L-homocysteine + H(+)</text>
        <dbReference type="Rhea" id="RHEA:69460"/>
        <dbReference type="Rhea" id="RHEA-COMP:10698"/>
        <dbReference type="Rhea" id="RHEA-COMP:10700"/>
        <dbReference type="ChEBI" id="CHEBI:15377"/>
        <dbReference type="ChEBI" id="CHEBI:15378"/>
        <dbReference type="ChEBI" id="CHEBI:17826"/>
        <dbReference type="ChEBI" id="CHEBI:29950"/>
        <dbReference type="ChEBI" id="CHEBI:50058"/>
        <dbReference type="ChEBI" id="CHEBI:57856"/>
        <dbReference type="ChEBI" id="CHEBI:57925"/>
        <dbReference type="ChEBI" id="CHEBI:59789"/>
        <dbReference type="ChEBI" id="CHEBI:183640"/>
        <dbReference type="EC" id="2.1.1.137"/>
    </reaction>
</comment>
<organism evidence="10 11">
    <name type="scientific">Stutzerimonas stutzeri</name>
    <name type="common">Pseudomonas stutzeri</name>
    <dbReference type="NCBI Taxonomy" id="316"/>
    <lineage>
        <taxon>Bacteria</taxon>
        <taxon>Pseudomonadati</taxon>
        <taxon>Pseudomonadota</taxon>
        <taxon>Gammaproteobacteria</taxon>
        <taxon>Pseudomonadales</taxon>
        <taxon>Pseudomonadaceae</taxon>
        <taxon>Stutzerimonas</taxon>
    </lineage>
</organism>
<dbReference type="EMBL" id="JXXD01000077">
    <property type="protein sequence ID" value="KIZ36454.1"/>
    <property type="molecule type" value="Genomic_DNA"/>
</dbReference>
<comment type="similarity">
    <text evidence="3">Belongs to the methyltransferase superfamily. Arsenite methyltransferase family.</text>
</comment>
<dbReference type="EC" id="2.1.1.137" evidence="4"/>
<evidence type="ECO:0000256" key="7">
    <source>
        <dbReference type="ARBA" id="ARBA00047943"/>
    </source>
</evidence>
<dbReference type="GO" id="GO:0032259">
    <property type="term" value="P:methylation"/>
    <property type="evidence" value="ECO:0007669"/>
    <property type="project" value="UniProtKB-KW"/>
</dbReference>
<dbReference type="Gene3D" id="3.40.50.150">
    <property type="entry name" value="Vaccinia Virus protein VP39"/>
    <property type="match status" value="1"/>
</dbReference>
<dbReference type="InterPro" id="IPR029063">
    <property type="entry name" value="SAM-dependent_MTases_sf"/>
</dbReference>
<evidence type="ECO:0000256" key="2">
    <source>
        <dbReference type="ARBA" id="ARBA00022691"/>
    </source>
</evidence>
<sequence>MNNQAPTLERRIEEVQHYYGDTLTDKQDLATNVCTADEPPSDAIKAILTQIHDDVQMRFYGCGAPFPPLLEGATVMDLGCGGGRDCFVLSSLVGERGKVIGVDATAEQIAFAQSYVEHHRKVFGHTESNVRFLQGNIEALDQLDLPPESIDVIVSNCVINLSMTKADVLAGMAKLLKPGGEIYFADIFSDRRLAPGLKDDPLIVGECIGDALYFEDFVRLAQAAGFLDVRVTAKSLKTIANPAIEAKLGGAKLYSITLRLFKMDLEDRCEDYGQVAIYKGNLPEAPDRFVLDNGHAFDTGRAVPVCRNTADMISKSRYRILFDVIGDGRRHYGLFQCGTPQIESVPTLADVGVCGPAGCGC</sequence>
<dbReference type="Gene3D" id="3.40.5.100">
    <property type="match status" value="1"/>
</dbReference>
<comment type="catalytic activity">
    <reaction evidence="7">
        <text>arsenic triglutathione + 2 [thioredoxin]-dithiol + 2 S-adenosyl-L-methionine + H2O = dimethylarsinous acid + 2 [thioredoxin]-disulfide + 3 glutathione + 2 S-adenosyl-L-homocysteine + 2 H(+)</text>
        <dbReference type="Rhea" id="RHEA:69464"/>
        <dbReference type="Rhea" id="RHEA-COMP:10698"/>
        <dbReference type="Rhea" id="RHEA-COMP:10700"/>
        <dbReference type="ChEBI" id="CHEBI:15377"/>
        <dbReference type="ChEBI" id="CHEBI:15378"/>
        <dbReference type="ChEBI" id="CHEBI:23808"/>
        <dbReference type="ChEBI" id="CHEBI:29950"/>
        <dbReference type="ChEBI" id="CHEBI:50058"/>
        <dbReference type="ChEBI" id="CHEBI:57856"/>
        <dbReference type="ChEBI" id="CHEBI:57925"/>
        <dbReference type="ChEBI" id="CHEBI:59789"/>
        <dbReference type="ChEBI" id="CHEBI:183640"/>
        <dbReference type="EC" id="2.1.1.137"/>
    </reaction>
</comment>
<feature type="domain" description="Methyltransferase" evidence="9">
    <location>
        <begin position="71"/>
        <end position="223"/>
    </location>
</feature>
<dbReference type="CDD" id="cd02440">
    <property type="entry name" value="AdoMet_MTases"/>
    <property type="match status" value="1"/>
</dbReference>
<dbReference type="GO" id="GO:0030791">
    <property type="term" value="F:arsenite methyltransferase activity"/>
    <property type="evidence" value="ECO:0007669"/>
    <property type="project" value="UniProtKB-EC"/>
</dbReference>
<comment type="caution">
    <text evidence="10">The sequence shown here is derived from an EMBL/GenBank/DDBJ whole genome shotgun (WGS) entry which is preliminary data.</text>
</comment>